<sequence>MTQKAKPVTELLKNITELTSGQKKTTVLVAIANRDQHLTHLDQRSKKSQLFSKTTKGKIVQ</sequence>
<dbReference type="Proteomes" id="UP000253383">
    <property type="component" value="Unassembled WGS sequence"/>
</dbReference>
<evidence type="ECO:0000313" key="1">
    <source>
        <dbReference type="EMBL" id="RCR68433.1"/>
    </source>
</evidence>
<name>A0A368JPA6_9BACT</name>
<dbReference type="EMBL" id="QOWE01000013">
    <property type="protein sequence ID" value="RCR68433.1"/>
    <property type="molecule type" value="Genomic_DNA"/>
</dbReference>
<gene>
    <name evidence="1" type="ORF">DUE52_16945</name>
</gene>
<reference evidence="1 2" key="1">
    <citation type="submission" date="2018-07" db="EMBL/GenBank/DDBJ databases">
        <title>Genome analysis of Larkinella rosea.</title>
        <authorList>
            <person name="Zhou Z."/>
            <person name="Wang G."/>
        </authorList>
    </citation>
    <scope>NUCLEOTIDE SEQUENCE [LARGE SCALE GENOMIC DNA]</scope>
    <source>
        <strain evidence="2">zzj9</strain>
    </source>
</reference>
<protein>
    <submittedName>
        <fullName evidence="1">Uncharacterized protein</fullName>
    </submittedName>
</protein>
<keyword evidence="2" id="KW-1185">Reference proteome</keyword>
<proteinExistence type="predicted"/>
<dbReference type="AlphaFoldDB" id="A0A368JPA6"/>
<evidence type="ECO:0000313" key="2">
    <source>
        <dbReference type="Proteomes" id="UP000253383"/>
    </source>
</evidence>
<comment type="caution">
    <text evidence="1">The sequence shown here is derived from an EMBL/GenBank/DDBJ whole genome shotgun (WGS) entry which is preliminary data.</text>
</comment>
<accession>A0A368JPA6</accession>
<organism evidence="1 2">
    <name type="scientific">Larkinella punicea</name>
    <dbReference type="NCBI Taxonomy" id="2315727"/>
    <lineage>
        <taxon>Bacteria</taxon>
        <taxon>Pseudomonadati</taxon>
        <taxon>Bacteroidota</taxon>
        <taxon>Cytophagia</taxon>
        <taxon>Cytophagales</taxon>
        <taxon>Spirosomataceae</taxon>
        <taxon>Larkinella</taxon>
    </lineage>
</organism>